<dbReference type="SUPFAM" id="SSF111347">
    <property type="entry name" value="Rap/Ran-GAP"/>
    <property type="match status" value="1"/>
</dbReference>
<dbReference type="InterPro" id="IPR039930">
    <property type="entry name" value="RALGAPB"/>
</dbReference>
<dbReference type="InterPro" id="IPR000331">
    <property type="entry name" value="Rap/Ran_GAP_dom"/>
</dbReference>
<dbReference type="SUPFAM" id="SSF48371">
    <property type="entry name" value="ARM repeat"/>
    <property type="match status" value="1"/>
</dbReference>
<dbReference type="FunFam" id="3.40.50.11210:FF:000001">
    <property type="entry name" value="Ral GTPase-activating protein subunit alpha-1 isoform 1"/>
    <property type="match status" value="1"/>
</dbReference>
<dbReference type="OMA" id="MFKVEIQ"/>
<sequence length="1199" mass="135798">MLLGWIDELGLIHSDPTKNILKSFPLEVKRVVISAITDYFNQQNATAKNFLTTTAHVEWVMEVLGHAFQLPIADHQTIDRAINVYNKWLFEEAQRPAPLQENLQYFVQQIFNHFSLLFEERGLDGTLGTGGSGSQEEKKHHIHLCNRVLDIFLQMGVKGDMLEEETWNHILKIILGITDSTLRGKRGLPELSYGLLKVLFELWLCSLSDDKTMWRHLQEHGIFWSKNNATINQWNSVCIGLTNRVINLLYGPSEGTSVVRIQWEGLNPKNNPNPNVGNSTTELDLPDEYVYYAWNQFLHIIGNPNKLVDPEIHLKAFQGIEVITHSLAYVGTDPPIKKLKEQKIDFRIPYAPDANSILDIFGPWYFEAVFRENANNFNQGRAVAYSALCKIFCRKGGSPIHTRYLSLFYKALCSGLEDEDPIVVIAILLGSKKIFCYEELIGSHILIRYYMKVCDRILGGASSTSGKDSAQNSKYNTEVRQACITILGSLVCFPNHFATQGVSEEYSGQANVYSELKFQIQSILQKALKSEKNPKNLQYIIWVIVVLIYEEIDKNPEIAVIFIRNMLDIVKTYAPKPLKDYPPEVFIAIYEALSTLTNLYPQIAETEPMISRETVFQLSTIIPMQVALLKQNQTSAKLIEETFYSMCDWIMCGPSVILSNKESITKVIFAVDQGLNIVKHVGVPGGVSAGVESPQSNPRASTTGTALASQSTTFTKDDIENIKISAEFVLSHLMNHVSHFPTTSNNAALHTTLSEETQCLDDLEPESSNYVRFYIYDNQYVISLVEQPNEKGGPGVTVIIRDLTGKHSWDSQVLYGEIPQPYSEIEERGIYTGSVLTEGLLNQTPEAEQNGTLMQFHIDRPLKDRDTVSLFDQMIDEEEDNEANFLDQIAPDYTSYDVSCREPNMRYKYGGDCKASMTRLLLSSVGLVHIALTSRFVPLQSNSKLLRSLRNLDGTQPRETHKVGIVYVKEGQDDQQDLFMNVEGSDQYNAFVNSLGWTINLQDHLGFMGGLDKNGSTGVNAPYYADYRTELMFHVPTMMPNNPKDPQQIHKKRHVGNDHVNIIWSEHTRDYYRNTIISQFNFVHIVLYPLNRTHKGLIRVDVMIKERTYPVFGPVLDGMILSEKVAGALIRMTALNGSRISRAKSTGIMRPYLQRKSLIAELAQRYKATLETDKYYSSLFVNKEVAQLMMDPPGNQKKK</sequence>
<feature type="domain" description="Rap-GAP" evidence="3">
    <location>
        <begin position="949"/>
        <end position="1162"/>
    </location>
</feature>
<dbReference type="GO" id="GO:0051056">
    <property type="term" value="P:regulation of small GTPase mediated signal transduction"/>
    <property type="evidence" value="ECO:0007669"/>
    <property type="project" value="InterPro"/>
</dbReference>
<comment type="caution">
    <text evidence="4">The sequence shown here is derived from an EMBL/GenBank/DDBJ whole genome shotgun (WGS) entry which is preliminary data.</text>
</comment>
<evidence type="ECO:0000313" key="4">
    <source>
        <dbReference type="EMBL" id="KAF0981277.1"/>
    </source>
</evidence>
<dbReference type="PANTHER" id="PTHR21344:SF1">
    <property type="entry name" value="RAL GTPASE-ACTIVATING PROTEIN SUBUNIT BETA"/>
    <property type="match status" value="1"/>
</dbReference>
<evidence type="ECO:0000313" key="5">
    <source>
        <dbReference type="Proteomes" id="UP000444721"/>
    </source>
</evidence>
<dbReference type="Pfam" id="PF02145">
    <property type="entry name" value="Rap_GAP"/>
    <property type="match status" value="1"/>
</dbReference>
<dbReference type="Pfam" id="PF20412">
    <property type="entry name" value="RALGAPB_N"/>
    <property type="match status" value="1"/>
</dbReference>
<dbReference type="InterPro" id="IPR046859">
    <property type="entry name" value="RGPA/RALGAPB_N"/>
</dbReference>
<dbReference type="EMBL" id="VFQX01000015">
    <property type="protein sequence ID" value="KAF0981277.1"/>
    <property type="molecule type" value="Genomic_DNA"/>
</dbReference>
<gene>
    <name evidence="4" type="ORF">FDP41_012537</name>
</gene>
<dbReference type="Gene3D" id="3.40.50.11210">
    <property type="entry name" value="Rap/Ran-GAP"/>
    <property type="match status" value="1"/>
</dbReference>
<dbReference type="OrthoDB" id="19311at2759"/>
<protein>
    <recommendedName>
        <fullName evidence="3">Rap-GAP domain-containing protein</fullName>
    </recommendedName>
</protein>
<dbReference type="AlphaFoldDB" id="A0A6A5BVN3"/>
<proteinExistence type="predicted"/>
<dbReference type="PANTHER" id="PTHR21344">
    <property type="entry name" value="RAL GTPASE-ACTIVATING PROTEIN SUBUNIT BETA"/>
    <property type="match status" value="1"/>
</dbReference>
<feature type="compositionally biased region" description="Polar residues" evidence="2">
    <location>
        <begin position="693"/>
        <end position="708"/>
    </location>
</feature>
<evidence type="ECO:0000256" key="1">
    <source>
        <dbReference type="ARBA" id="ARBA00022468"/>
    </source>
</evidence>
<dbReference type="Proteomes" id="UP000444721">
    <property type="component" value="Unassembled WGS sequence"/>
</dbReference>
<dbReference type="VEuPathDB" id="AmoebaDB:NfTy_023810"/>
<dbReference type="PROSITE" id="PS50085">
    <property type="entry name" value="RAPGAP"/>
    <property type="match status" value="1"/>
</dbReference>
<organism evidence="4 5">
    <name type="scientific">Naegleria fowleri</name>
    <name type="common">Brain eating amoeba</name>
    <dbReference type="NCBI Taxonomy" id="5763"/>
    <lineage>
        <taxon>Eukaryota</taxon>
        <taxon>Discoba</taxon>
        <taxon>Heterolobosea</taxon>
        <taxon>Tetramitia</taxon>
        <taxon>Eutetramitia</taxon>
        <taxon>Vahlkampfiidae</taxon>
        <taxon>Naegleria</taxon>
    </lineage>
</organism>
<dbReference type="VEuPathDB" id="AmoebaDB:FDP41_012537"/>
<name>A0A6A5BVN3_NAEFO</name>
<dbReference type="InterPro" id="IPR016024">
    <property type="entry name" value="ARM-type_fold"/>
</dbReference>
<dbReference type="InterPro" id="IPR035974">
    <property type="entry name" value="Rap/Ran-GAP_sf"/>
</dbReference>
<accession>A0A6A5BVN3</accession>
<keyword evidence="1" id="KW-0343">GTPase activation</keyword>
<dbReference type="GeneID" id="68119752"/>
<dbReference type="GO" id="GO:0005096">
    <property type="term" value="F:GTPase activator activity"/>
    <property type="evidence" value="ECO:0007669"/>
    <property type="project" value="UniProtKB-KW"/>
</dbReference>
<feature type="region of interest" description="Disordered" evidence="2">
    <location>
        <begin position="689"/>
        <end position="708"/>
    </location>
</feature>
<reference evidence="4 5" key="1">
    <citation type="journal article" date="2019" name="Sci. Rep.">
        <title>Nanopore sequencing improves the draft genome of the human pathogenic amoeba Naegleria fowleri.</title>
        <authorList>
            <person name="Liechti N."/>
            <person name="Schurch N."/>
            <person name="Bruggmann R."/>
            <person name="Wittwer M."/>
        </authorList>
    </citation>
    <scope>NUCLEOTIDE SEQUENCE [LARGE SCALE GENOMIC DNA]</scope>
    <source>
        <strain evidence="4 5">ATCC 30894</strain>
    </source>
</reference>
<evidence type="ECO:0000256" key="2">
    <source>
        <dbReference type="SAM" id="MobiDB-lite"/>
    </source>
</evidence>
<evidence type="ECO:0000259" key="3">
    <source>
        <dbReference type="PROSITE" id="PS50085"/>
    </source>
</evidence>
<dbReference type="RefSeq" id="XP_044565990.1">
    <property type="nucleotide sequence ID" value="XM_044703067.1"/>
</dbReference>
<keyword evidence="5" id="KW-1185">Reference proteome</keyword>
<dbReference type="VEuPathDB" id="AmoebaDB:NF0069180"/>